<evidence type="ECO:0000313" key="3">
    <source>
        <dbReference type="Proteomes" id="UP000663879"/>
    </source>
</evidence>
<name>A0A814MBP8_9BILA</name>
<dbReference type="AlphaFoldDB" id="A0A814MBP8"/>
<comment type="caution">
    <text evidence="2">The sequence shown here is derived from an EMBL/GenBank/DDBJ whole genome shotgun (WGS) entry which is preliminary data.</text>
</comment>
<feature type="domain" description="Reverse transcriptase" evidence="1">
    <location>
        <begin position="1"/>
        <end position="94"/>
    </location>
</feature>
<protein>
    <recommendedName>
        <fullName evidence="1">Reverse transcriptase domain-containing protein</fullName>
    </recommendedName>
</protein>
<dbReference type="PROSITE" id="PS50878">
    <property type="entry name" value="RT_POL"/>
    <property type="match status" value="1"/>
</dbReference>
<organism evidence="2 3">
    <name type="scientific">Brachionus calyciflorus</name>
    <dbReference type="NCBI Taxonomy" id="104777"/>
    <lineage>
        <taxon>Eukaryota</taxon>
        <taxon>Metazoa</taxon>
        <taxon>Spiralia</taxon>
        <taxon>Gnathifera</taxon>
        <taxon>Rotifera</taxon>
        <taxon>Eurotatoria</taxon>
        <taxon>Monogononta</taxon>
        <taxon>Pseudotrocha</taxon>
        <taxon>Ploima</taxon>
        <taxon>Brachionidae</taxon>
        <taxon>Brachionus</taxon>
    </lineage>
</organism>
<dbReference type="EMBL" id="CAJNOC010006405">
    <property type="protein sequence ID" value="CAF1077179.1"/>
    <property type="molecule type" value="Genomic_DNA"/>
</dbReference>
<evidence type="ECO:0000313" key="2">
    <source>
        <dbReference type="EMBL" id="CAF1077179.1"/>
    </source>
</evidence>
<sequence length="94" mass="10675">MSPKLFSIFIDDLIIVIQKLPVGLELGNGNKLDLIVYTDNILIIITTKLGLKTQLNAIELYGRANEIKYNPEKTYLIVFNKNVTRGVARKRNDI</sequence>
<gene>
    <name evidence="2" type="ORF">OXX778_LOCUS20017</name>
</gene>
<evidence type="ECO:0000259" key="1">
    <source>
        <dbReference type="PROSITE" id="PS50878"/>
    </source>
</evidence>
<dbReference type="InterPro" id="IPR000477">
    <property type="entry name" value="RT_dom"/>
</dbReference>
<keyword evidence="3" id="KW-1185">Reference proteome</keyword>
<dbReference type="Proteomes" id="UP000663879">
    <property type="component" value="Unassembled WGS sequence"/>
</dbReference>
<proteinExistence type="predicted"/>
<reference evidence="2" key="1">
    <citation type="submission" date="2021-02" db="EMBL/GenBank/DDBJ databases">
        <authorList>
            <person name="Nowell W R."/>
        </authorList>
    </citation>
    <scope>NUCLEOTIDE SEQUENCE</scope>
    <source>
        <strain evidence="2">Ploen Becks lab</strain>
    </source>
</reference>
<accession>A0A814MBP8</accession>